<evidence type="ECO:0000313" key="2">
    <source>
        <dbReference type="EMBL" id="ADF60863.1"/>
    </source>
</evidence>
<dbReference type="GO" id="GO:0003677">
    <property type="term" value="F:DNA binding"/>
    <property type="evidence" value="ECO:0007669"/>
    <property type="project" value="InterPro"/>
</dbReference>
<dbReference type="Gene3D" id="1.10.260.40">
    <property type="entry name" value="lambda repressor-like DNA-binding domains"/>
    <property type="match status" value="1"/>
</dbReference>
<dbReference type="InterPro" id="IPR031856">
    <property type="entry name" value="YdaS_toxin-like"/>
</dbReference>
<keyword evidence="3" id="KW-1185">Reference proteome</keyword>
<reference evidence="2 3" key="1">
    <citation type="journal article" date="2010" name="J. Bacteriol.">
        <title>Complete genome sequence of Enterobacter cloacae subsp. cloacae type strain ATCC 13047.</title>
        <authorList>
            <person name="Ren Y."/>
            <person name="Ren Y."/>
            <person name="Zhou Z."/>
            <person name="Guo X."/>
            <person name="Li Y."/>
            <person name="Feng L."/>
            <person name="Wang L."/>
        </authorList>
    </citation>
    <scope>NUCLEOTIDE SEQUENCE [LARGE SCALE GENOMIC DNA]</scope>
    <source>
        <strain evidence="3">ATCC 13047 / DSM 30054 / NBRC 13535 / NCTC 10005 / WDCM 00083 / NCDC 279-56</strain>
    </source>
</reference>
<gene>
    <name evidence="2" type="ordered locus">ECL_01302</name>
</gene>
<name>A0A0H3CJW9_ENTCC</name>
<dbReference type="eggNOG" id="COG4197">
    <property type="taxonomic scope" value="Bacteria"/>
</dbReference>
<sequence>MNPTIKTAITIVGSQKALGEACAVSQQAVYKWLHNKAKVSPEHVNSIVKATGGEIQAYQIRPDLPTLFPSPADNTAA</sequence>
<proteinExistence type="predicted"/>
<dbReference type="PROSITE" id="PS50943">
    <property type="entry name" value="HTH_CROC1"/>
    <property type="match status" value="1"/>
</dbReference>
<dbReference type="InterPro" id="IPR010982">
    <property type="entry name" value="Lambda_DNA-bd_dom_sf"/>
</dbReference>
<dbReference type="EnsemblBacteria" id="ADF60863">
    <property type="protein sequence ID" value="ADF60863"/>
    <property type="gene ID" value="ECL_01302"/>
</dbReference>
<dbReference type="STRING" id="716541.ECL_01302"/>
<dbReference type="RefSeq" id="WP_013095954.1">
    <property type="nucleotide sequence ID" value="NC_014121.1"/>
</dbReference>
<evidence type="ECO:0000313" key="3">
    <source>
        <dbReference type="Proteomes" id="UP000002363"/>
    </source>
</evidence>
<evidence type="ECO:0000259" key="1">
    <source>
        <dbReference type="PROSITE" id="PS50943"/>
    </source>
</evidence>
<dbReference type="SUPFAM" id="SSF47413">
    <property type="entry name" value="lambda repressor-like DNA-binding domains"/>
    <property type="match status" value="1"/>
</dbReference>
<dbReference type="Proteomes" id="UP000002363">
    <property type="component" value="Chromosome"/>
</dbReference>
<dbReference type="PATRIC" id="fig|716541.4.peg.1552"/>
<accession>A0A0H3CJW9</accession>
<dbReference type="OrthoDB" id="5682908at2"/>
<dbReference type="KEGG" id="enc:ECL_01302"/>
<feature type="domain" description="HTH cro/C1-type" evidence="1">
    <location>
        <begin position="14"/>
        <end position="58"/>
    </location>
</feature>
<dbReference type="EMBL" id="CP001918">
    <property type="protein sequence ID" value="ADF60863.1"/>
    <property type="molecule type" value="Genomic_DNA"/>
</dbReference>
<dbReference type="CDD" id="cd00093">
    <property type="entry name" value="HTH_XRE"/>
    <property type="match status" value="1"/>
</dbReference>
<protein>
    <submittedName>
        <fullName evidence="2">Predicted antirepressor protein Cro</fullName>
    </submittedName>
</protein>
<dbReference type="Pfam" id="PF15943">
    <property type="entry name" value="YdaS_toxin"/>
    <property type="match status" value="1"/>
</dbReference>
<organism evidence="2 3">
    <name type="scientific">Enterobacter cloacae subsp. cloacae (strain ATCC 13047 / DSM 30054 / NBRC 13535 / NCTC 10005 / WDCM 00083 / NCDC 279-56)</name>
    <dbReference type="NCBI Taxonomy" id="716541"/>
    <lineage>
        <taxon>Bacteria</taxon>
        <taxon>Pseudomonadati</taxon>
        <taxon>Pseudomonadota</taxon>
        <taxon>Gammaproteobacteria</taxon>
        <taxon>Enterobacterales</taxon>
        <taxon>Enterobacteriaceae</taxon>
        <taxon>Enterobacter</taxon>
        <taxon>Enterobacter cloacae complex</taxon>
    </lineage>
</organism>
<dbReference type="InterPro" id="IPR001387">
    <property type="entry name" value="Cro/C1-type_HTH"/>
</dbReference>
<dbReference type="AlphaFoldDB" id="A0A0H3CJW9"/>
<dbReference type="HOGENOM" id="CLU_173998_2_0_6"/>